<proteinExistence type="predicted"/>
<organism evidence="1">
    <name type="scientific">uncultured Caudovirales phage</name>
    <dbReference type="NCBI Taxonomy" id="2100421"/>
    <lineage>
        <taxon>Viruses</taxon>
        <taxon>Duplodnaviria</taxon>
        <taxon>Heunggongvirae</taxon>
        <taxon>Uroviricota</taxon>
        <taxon>Caudoviricetes</taxon>
        <taxon>Peduoviridae</taxon>
        <taxon>Maltschvirus</taxon>
        <taxon>Maltschvirus maltsch</taxon>
    </lineage>
</organism>
<evidence type="ECO:0000313" key="1">
    <source>
        <dbReference type="EMBL" id="CAB4219428.1"/>
    </source>
</evidence>
<accession>A0A6J5SV62</accession>
<reference evidence="1" key="1">
    <citation type="submission" date="2020-05" db="EMBL/GenBank/DDBJ databases">
        <authorList>
            <person name="Chiriac C."/>
            <person name="Salcher M."/>
            <person name="Ghai R."/>
            <person name="Kavagutti S V."/>
        </authorList>
    </citation>
    <scope>NUCLEOTIDE SEQUENCE</scope>
</reference>
<protein>
    <submittedName>
        <fullName evidence="1">Uncharacterized protein</fullName>
    </submittedName>
</protein>
<name>A0A6J5SV62_9CAUD</name>
<gene>
    <name evidence="1" type="ORF">UFOVP1619_29</name>
</gene>
<sequence>MTLPDQLARLGWSVPHLAARLGVSVTLAYGWHRGCNTRGNPTYAPDAVMSWLAQVQTSIDAIKPPRL</sequence>
<dbReference type="EMBL" id="LR797479">
    <property type="protein sequence ID" value="CAB4219428.1"/>
    <property type="molecule type" value="Genomic_DNA"/>
</dbReference>